<organism evidence="5 6">
    <name type="scientific">Lentinula detonsa</name>
    <dbReference type="NCBI Taxonomy" id="2804962"/>
    <lineage>
        <taxon>Eukaryota</taxon>
        <taxon>Fungi</taxon>
        <taxon>Dikarya</taxon>
        <taxon>Basidiomycota</taxon>
        <taxon>Agaricomycotina</taxon>
        <taxon>Agaricomycetes</taxon>
        <taxon>Agaricomycetidae</taxon>
        <taxon>Agaricales</taxon>
        <taxon>Marasmiineae</taxon>
        <taxon>Omphalotaceae</taxon>
        <taxon>Lentinula</taxon>
    </lineage>
</organism>
<dbReference type="Pfam" id="PF01960">
    <property type="entry name" value="ArgJ"/>
    <property type="match status" value="1"/>
</dbReference>
<dbReference type="Gene3D" id="3.30.2330.10">
    <property type="entry name" value="arginine biosynthesis bifunctional protein suprefamily"/>
    <property type="match status" value="1"/>
</dbReference>
<dbReference type="InterPro" id="IPR002813">
    <property type="entry name" value="Arg_biosynth_ArgJ"/>
</dbReference>
<dbReference type="PANTHER" id="PTHR23100:SF0">
    <property type="entry name" value="ARGININE BIOSYNTHESIS BIFUNCTIONAL PROTEIN ARGJ, MITOCHONDRIAL"/>
    <property type="match status" value="1"/>
</dbReference>
<proteinExistence type="predicted"/>
<evidence type="ECO:0000256" key="3">
    <source>
        <dbReference type="ARBA" id="ARBA00023128"/>
    </source>
</evidence>
<accession>A0AA38UNU1</accession>
<name>A0AA38UNU1_9AGAR</name>
<keyword evidence="2" id="KW-0028">Amino-acid biosynthesis</keyword>
<dbReference type="GO" id="GO:0004358">
    <property type="term" value="F:L-glutamate N-acetyltransferase activity, acting on acetyl-L-ornithine as donor"/>
    <property type="evidence" value="ECO:0007669"/>
    <property type="project" value="InterPro"/>
</dbReference>
<feature type="non-terminal residue" evidence="5">
    <location>
        <position position="105"/>
    </location>
</feature>
<evidence type="ECO:0000313" key="6">
    <source>
        <dbReference type="Proteomes" id="UP001163850"/>
    </source>
</evidence>
<dbReference type="GO" id="GO:0004042">
    <property type="term" value="F:L-glutamate N-acetyltransferase activity"/>
    <property type="evidence" value="ECO:0007669"/>
    <property type="project" value="TreeGrafter"/>
</dbReference>
<evidence type="ECO:0000256" key="2">
    <source>
        <dbReference type="ARBA" id="ARBA00022605"/>
    </source>
</evidence>
<sequence>MTTDTFSKLRARRFSINGVEYRMAGMDKGAGMIRPDMGPPALGPLHATLLGCIMTDAAISPRSLQCALTYAVERSFNSISVDEDMSTNDTILLLANGAAAEKNGV</sequence>
<keyword evidence="4" id="KW-0511">Multifunctional enzyme</keyword>
<dbReference type="GO" id="GO:0006526">
    <property type="term" value="P:L-arginine biosynthetic process"/>
    <property type="evidence" value="ECO:0007669"/>
    <property type="project" value="UniProtKB-KW"/>
</dbReference>
<dbReference type="SUPFAM" id="SSF56266">
    <property type="entry name" value="DmpA/ArgJ-like"/>
    <property type="match status" value="1"/>
</dbReference>
<dbReference type="Proteomes" id="UP001163850">
    <property type="component" value="Unassembled WGS sequence"/>
</dbReference>
<dbReference type="EMBL" id="MU802238">
    <property type="protein sequence ID" value="KAJ3980006.1"/>
    <property type="molecule type" value="Genomic_DNA"/>
</dbReference>
<dbReference type="Gene3D" id="3.60.70.12">
    <property type="entry name" value="L-amino peptidase D-ALA esterase/amidase"/>
    <property type="match status" value="1"/>
</dbReference>
<dbReference type="GO" id="GO:0006592">
    <property type="term" value="P:ornithine biosynthetic process"/>
    <property type="evidence" value="ECO:0007669"/>
    <property type="project" value="TreeGrafter"/>
</dbReference>
<gene>
    <name evidence="5" type="ORF">F5890DRAFT_793736</name>
</gene>
<keyword evidence="1" id="KW-0055">Arginine biosynthesis</keyword>
<evidence type="ECO:0000256" key="4">
    <source>
        <dbReference type="ARBA" id="ARBA00023268"/>
    </source>
</evidence>
<dbReference type="InterPro" id="IPR016117">
    <property type="entry name" value="ArgJ-like_dom_sf"/>
</dbReference>
<protein>
    <submittedName>
        <fullName evidence="5">Arginine biosynthesis protein ArgJ</fullName>
    </submittedName>
</protein>
<reference evidence="5" key="1">
    <citation type="submission" date="2022-08" db="EMBL/GenBank/DDBJ databases">
        <authorList>
            <consortium name="DOE Joint Genome Institute"/>
            <person name="Min B."/>
            <person name="Riley R."/>
            <person name="Sierra-Patev S."/>
            <person name="Naranjo-Ortiz M."/>
            <person name="Looney B."/>
            <person name="Konkel Z."/>
            <person name="Slot J.C."/>
            <person name="Sakamoto Y."/>
            <person name="Steenwyk J.L."/>
            <person name="Rokas A."/>
            <person name="Carro J."/>
            <person name="Camarero S."/>
            <person name="Ferreira P."/>
            <person name="Molpeceres G."/>
            <person name="Ruiz-Duenas F.J."/>
            <person name="Serrano A."/>
            <person name="Henrissat B."/>
            <person name="Drula E."/>
            <person name="Hughes K.W."/>
            <person name="Mata J.L."/>
            <person name="Ishikawa N.K."/>
            <person name="Vargas-Isla R."/>
            <person name="Ushijima S."/>
            <person name="Smith C.A."/>
            <person name="Ahrendt S."/>
            <person name="Andreopoulos W."/>
            <person name="He G."/>
            <person name="Labutti K."/>
            <person name="Lipzen A."/>
            <person name="Ng V."/>
            <person name="Sandor L."/>
            <person name="Barry K."/>
            <person name="Martinez A.T."/>
            <person name="Xiao Y."/>
            <person name="Gibbons J.G."/>
            <person name="Terashima K."/>
            <person name="Hibbett D.S."/>
            <person name="Grigoriev I.V."/>
        </authorList>
    </citation>
    <scope>NUCLEOTIDE SEQUENCE</scope>
    <source>
        <strain evidence="5">TFB7829</strain>
    </source>
</reference>
<dbReference type="PANTHER" id="PTHR23100">
    <property type="entry name" value="ARGININE BIOSYNTHESIS BIFUNCTIONAL PROTEIN ARGJ"/>
    <property type="match status" value="1"/>
</dbReference>
<comment type="caution">
    <text evidence="5">The sequence shown here is derived from an EMBL/GenBank/DDBJ whole genome shotgun (WGS) entry which is preliminary data.</text>
</comment>
<keyword evidence="3" id="KW-0496">Mitochondrion</keyword>
<dbReference type="AlphaFoldDB" id="A0AA38UNU1"/>
<evidence type="ECO:0000313" key="5">
    <source>
        <dbReference type="EMBL" id="KAJ3980006.1"/>
    </source>
</evidence>
<dbReference type="GO" id="GO:0005759">
    <property type="term" value="C:mitochondrial matrix"/>
    <property type="evidence" value="ECO:0007669"/>
    <property type="project" value="TreeGrafter"/>
</dbReference>
<evidence type="ECO:0000256" key="1">
    <source>
        <dbReference type="ARBA" id="ARBA00022571"/>
    </source>
</evidence>